<feature type="transmembrane region" description="Helical" evidence="8">
    <location>
        <begin position="429"/>
        <end position="450"/>
    </location>
</feature>
<feature type="transmembrane region" description="Helical" evidence="8">
    <location>
        <begin position="357"/>
        <end position="374"/>
    </location>
</feature>
<comment type="subcellular location">
    <subcellularLocation>
        <location evidence="1">Cell membrane</location>
        <topology evidence="1">Multi-pass membrane protein</topology>
    </subcellularLocation>
</comment>
<evidence type="ECO:0000256" key="7">
    <source>
        <dbReference type="ARBA" id="ARBA00023136"/>
    </source>
</evidence>
<keyword evidence="7 8" id="KW-0472">Membrane</keyword>
<feature type="transmembrane region" description="Helical" evidence="8">
    <location>
        <begin position="386"/>
        <end position="409"/>
    </location>
</feature>
<sequence length="596" mass="66477">MNTKHFQVIFPATRAAAPDAFIPLTSTDSSDTRTQRITTLFPLAQQIPLFLCFIIFSCWLLPGLVGHEPWKPDEAYTFGLIRHIAQTGDWVVPTLAGEPFMEKPPLYFVVASFFLRLFSPLLGEPDAARLTTGFFILIACYAIALSARELLGKGAGRWAVLILFACVGFPIRAHQMITDTALLAGGAIGIYGFVLEIRRHVAGGIVLGVGAAVMFLSKGLLGPGILGVTAMGLPLLNTEFRSRRYVIFCAISFLVFCPLVAPWLYALWMRSEKLFSTWLMVNNFGRFDGTARLGPKAKPFFYLKLLPWYAFPALPMAVWWLWRSGANGISPAVKVLLTFFVAGFATLSAAADARELYAMPLLLPLAILAAGACQRKAEWAEKLRPWSLGLFCLLPAVMWGAGIILITGWPVPLWNKWVVPGAPGFMPEFHPLMFSVALLVTLMMSGIVFFHRAARQSPLYIFTSCITLCWVLAMTLGMPYLDYTKRYSDVFIPMRAWLPKDECVASRHLGEPQRALLEYYDGLVTLREGKHRGAFRCHWLLVQHDKKHPQEFVDGTLVWQGERPADKEESYQLYRLDGQDIFSLAPTVPGIVSQAQ</sequence>
<accession>A0AB34VAY5</accession>
<dbReference type="AlphaFoldDB" id="A0AB34VAY5"/>
<evidence type="ECO:0000256" key="5">
    <source>
        <dbReference type="ARBA" id="ARBA00022692"/>
    </source>
</evidence>
<feature type="transmembrane region" description="Helical" evidence="8">
    <location>
        <begin position="180"/>
        <end position="198"/>
    </location>
</feature>
<protein>
    <submittedName>
        <fullName evidence="9">UDP phosphate-alpha-4-amino-4-deoxy-L-arabinose arabinosyl transferase</fullName>
    </submittedName>
</protein>
<gene>
    <name evidence="9" type="ORF">RSA13_17775</name>
</gene>
<feature type="transmembrane region" description="Helical" evidence="8">
    <location>
        <begin position="245"/>
        <end position="268"/>
    </location>
</feature>
<dbReference type="PANTHER" id="PTHR33908:SF11">
    <property type="entry name" value="MEMBRANE PROTEIN"/>
    <property type="match status" value="1"/>
</dbReference>
<feature type="transmembrane region" description="Helical" evidence="8">
    <location>
        <begin position="204"/>
        <end position="233"/>
    </location>
</feature>
<dbReference type="Proteomes" id="UP000072520">
    <property type="component" value="Unassembled WGS sequence"/>
</dbReference>
<feature type="transmembrane region" description="Helical" evidence="8">
    <location>
        <begin position="301"/>
        <end position="321"/>
    </location>
</feature>
<evidence type="ECO:0000256" key="8">
    <source>
        <dbReference type="SAM" id="Phobius"/>
    </source>
</evidence>
<feature type="transmembrane region" description="Helical" evidence="8">
    <location>
        <begin position="333"/>
        <end position="351"/>
    </location>
</feature>
<feature type="transmembrane region" description="Helical" evidence="8">
    <location>
        <begin position="459"/>
        <end position="481"/>
    </location>
</feature>
<evidence type="ECO:0000313" key="9">
    <source>
        <dbReference type="EMBL" id="KTS94540.1"/>
    </source>
</evidence>
<dbReference type="GO" id="GO:0016763">
    <property type="term" value="F:pentosyltransferase activity"/>
    <property type="evidence" value="ECO:0007669"/>
    <property type="project" value="TreeGrafter"/>
</dbReference>
<evidence type="ECO:0000256" key="3">
    <source>
        <dbReference type="ARBA" id="ARBA00022676"/>
    </source>
</evidence>
<feature type="transmembrane region" description="Helical" evidence="8">
    <location>
        <begin position="130"/>
        <end position="148"/>
    </location>
</feature>
<keyword evidence="4 9" id="KW-0808">Transferase</keyword>
<feature type="transmembrane region" description="Helical" evidence="8">
    <location>
        <begin position="154"/>
        <end position="173"/>
    </location>
</feature>
<name>A0AB34VAY5_9GAMM</name>
<keyword evidence="5 8" id="KW-0812">Transmembrane</keyword>
<dbReference type="EMBL" id="LDSI01000027">
    <property type="protein sequence ID" value="KTS94540.1"/>
    <property type="molecule type" value="Genomic_DNA"/>
</dbReference>
<evidence type="ECO:0000313" key="10">
    <source>
        <dbReference type="Proteomes" id="UP000072520"/>
    </source>
</evidence>
<keyword evidence="3" id="KW-0328">Glycosyltransferase</keyword>
<reference evidence="9 10" key="1">
    <citation type="journal article" date="2016" name="Front. Microbiol.">
        <title>Genomic Resource of Rice Seed Associated Bacteria.</title>
        <authorList>
            <person name="Midha S."/>
            <person name="Bansal K."/>
            <person name="Sharma S."/>
            <person name="Kumar N."/>
            <person name="Patil P.P."/>
            <person name="Chaudhry V."/>
            <person name="Patil P.B."/>
        </authorList>
    </citation>
    <scope>NUCLEOTIDE SEQUENCE [LARGE SCALE GENOMIC DNA]</scope>
    <source>
        <strain evidence="9 10">RSA13</strain>
    </source>
</reference>
<proteinExistence type="predicted"/>
<dbReference type="GO" id="GO:0009103">
    <property type="term" value="P:lipopolysaccharide biosynthetic process"/>
    <property type="evidence" value="ECO:0007669"/>
    <property type="project" value="UniProtKB-ARBA"/>
</dbReference>
<keyword evidence="2" id="KW-1003">Cell membrane</keyword>
<dbReference type="InterPro" id="IPR050297">
    <property type="entry name" value="LipidA_mod_glycosyltrf_83"/>
</dbReference>
<evidence type="ECO:0000256" key="2">
    <source>
        <dbReference type="ARBA" id="ARBA00022475"/>
    </source>
</evidence>
<dbReference type="GO" id="GO:0005886">
    <property type="term" value="C:plasma membrane"/>
    <property type="evidence" value="ECO:0007669"/>
    <property type="project" value="UniProtKB-SubCell"/>
</dbReference>
<feature type="transmembrane region" description="Helical" evidence="8">
    <location>
        <begin position="40"/>
        <end position="62"/>
    </location>
</feature>
<keyword evidence="6 8" id="KW-1133">Transmembrane helix</keyword>
<evidence type="ECO:0000256" key="1">
    <source>
        <dbReference type="ARBA" id="ARBA00004651"/>
    </source>
</evidence>
<organism evidence="9 10">
    <name type="scientific">Pantoea stewartii</name>
    <dbReference type="NCBI Taxonomy" id="66269"/>
    <lineage>
        <taxon>Bacteria</taxon>
        <taxon>Pseudomonadati</taxon>
        <taxon>Pseudomonadota</taxon>
        <taxon>Gammaproteobacteria</taxon>
        <taxon>Enterobacterales</taxon>
        <taxon>Erwiniaceae</taxon>
        <taxon>Pantoea</taxon>
    </lineage>
</organism>
<evidence type="ECO:0000256" key="4">
    <source>
        <dbReference type="ARBA" id="ARBA00022679"/>
    </source>
</evidence>
<evidence type="ECO:0000256" key="6">
    <source>
        <dbReference type="ARBA" id="ARBA00022989"/>
    </source>
</evidence>
<comment type="caution">
    <text evidence="9">The sequence shown here is derived from an EMBL/GenBank/DDBJ whole genome shotgun (WGS) entry which is preliminary data.</text>
</comment>
<dbReference type="PANTHER" id="PTHR33908">
    <property type="entry name" value="MANNOSYLTRANSFERASE YKCB-RELATED"/>
    <property type="match status" value="1"/>
</dbReference>